<evidence type="ECO:0000313" key="4">
    <source>
        <dbReference type="EMBL" id="ANP47779.1"/>
    </source>
</evidence>
<dbReference type="AlphaFoldDB" id="A0A1B1AMI0"/>
<proteinExistence type="inferred from homology"/>
<dbReference type="KEGG" id="cbot:ATE48_18690"/>
<comment type="similarity">
    <text evidence="1">Belongs to the peptidase S33 family.</text>
</comment>
<protein>
    <recommendedName>
        <fullName evidence="3">AB hydrolase-1 domain-containing protein</fullName>
    </recommendedName>
</protein>
<accession>A0A1B1AMI0</accession>
<reference evidence="4 5" key="1">
    <citation type="submission" date="2015-11" db="EMBL/GenBank/DDBJ databases">
        <title>Whole-Genome Sequence of Candidatus Oderbacter manganicum from the National Park Lower Oder Valley, Germany.</title>
        <authorList>
            <person name="Braun B."/>
            <person name="Liere K."/>
            <person name="Szewzyk U."/>
        </authorList>
    </citation>
    <scope>NUCLEOTIDE SEQUENCE [LARGE SCALE GENOMIC DNA]</scope>
    <source>
        <strain evidence="4 5">OTSz_A_272</strain>
    </source>
</reference>
<evidence type="ECO:0000313" key="5">
    <source>
        <dbReference type="Proteomes" id="UP000092498"/>
    </source>
</evidence>
<evidence type="ECO:0000259" key="3">
    <source>
        <dbReference type="Pfam" id="PF00561"/>
    </source>
</evidence>
<dbReference type="GO" id="GO:0008233">
    <property type="term" value="F:peptidase activity"/>
    <property type="evidence" value="ECO:0007669"/>
    <property type="project" value="InterPro"/>
</dbReference>
<keyword evidence="2" id="KW-0378">Hydrolase</keyword>
<name>A0A1B1AMI0_9PROT</name>
<dbReference type="PANTHER" id="PTHR43798">
    <property type="entry name" value="MONOACYLGLYCEROL LIPASE"/>
    <property type="match status" value="1"/>
</dbReference>
<organism evidence="4 5">
    <name type="scientific">Candidatus Viadribacter manganicus</name>
    <dbReference type="NCBI Taxonomy" id="1759059"/>
    <lineage>
        <taxon>Bacteria</taxon>
        <taxon>Pseudomonadati</taxon>
        <taxon>Pseudomonadota</taxon>
        <taxon>Alphaproteobacteria</taxon>
        <taxon>Hyphomonadales</taxon>
        <taxon>Hyphomonadaceae</taxon>
        <taxon>Candidatus Viadribacter</taxon>
    </lineage>
</organism>
<dbReference type="PANTHER" id="PTHR43798:SF33">
    <property type="entry name" value="HYDROLASE, PUTATIVE (AFU_ORTHOLOGUE AFUA_2G14860)-RELATED"/>
    <property type="match status" value="1"/>
</dbReference>
<dbReference type="GO" id="GO:0016020">
    <property type="term" value="C:membrane"/>
    <property type="evidence" value="ECO:0007669"/>
    <property type="project" value="TreeGrafter"/>
</dbReference>
<evidence type="ECO:0000256" key="2">
    <source>
        <dbReference type="ARBA" id="ARBA00022801"/>
    </source>
</evidence>
<dbReference type="InParanoid" id="A0A1B1AMI0"/>
<keyword evidence="5" id="KW-1185">Reference proteome</keyword>
<dbReference type="PRINTS" id="PR00111">
    <property type="entry name" value="ABHYDROLASE"/>
</dbReference>
<dbReference type="InterPro" id="IPR050266">
    <property type="entry name" value="AB_hydrolase_sf"/>
</dbReference>
<dbReference type="InterPro" id="IPR002410">
    <property type="entry name" value="Peptidase_S33"/>
</dbReference>
<dbReference type="Pfam" id="PF00561">
    <property type="entry name" value="Abhydrolase_1"/>
    <property type="match status" value="1"/>
</dbReference>
<sequence>MFVELSDARIFFDTIGAGLGLGDGQMDVRPTLIALHGGPGFDHAAMRPYFDRFADTHQVLYLDHRGNGRSSGDPETWTLKQWGADVKAVCDYLGIVKPVVMGVSFGGMVAMSYAAQFPDHPSKLILSSTAARTRLDITYKMMETLGGKRAREIAQAVFDDGDETAMVEYRTVCLPLYNPKPDPEPGVRARAIVRIDVARHFIMGEQRTMDLRSGLARVQCPTLITAGRLDPITPVECAEEIAASLRRSLGQLHVFKDAGHGVHRDEPEKAEHLMRNFLAG</sequence>
<dbReference type="EMBL" id="CP013244">
    <property type="protein sequence ID" value="ANP47779.1"/>
    <property type="molecule type" value="Genomic_DNA"/>
</dbReference>
<dbReference type="Proteomes" id="UP000092498">
    <property type="component" value="Chromosome"/>
</dbReference>
<dbReference type="OrthoDB" id="9801400at2"/>
<evidence type="ECO:0000256" key="1">
    <source>
        <dbReference type="ARBA" id="ARBA00010088"/>
    </source>
</evidence>
<dbReference type="PRINTS" id="PR00793">
    <property type="entry name" value="PROAMNOPTASE"/>
</dbReference>
<dbReference type="InterPro" id="IPR029058">
    <property type="entry name" value="AB_hydrolase_fold"/>
</dbReference>
<dbReference type="Gene3D" id="3.40.50.1820">
    <property type="entry name" value="alpha/beta hydrolase"/>
    <property type="match status" value="1"/>
</dbReference>
<dbReference type="STRING" id="1759059.ATE48_18690"/>
<dbReference type="InterPro" id="IPR000073">
    <property type="entry name" value="AB_hydrolase_1"/>
</dbReference>
<dbReference type="SUPFAM" id="SSF53474">
    <property type="entry name" value="alpha/beta-Hydrolases"/>
    <property type="match status" value="1"/>
</dbReference>
<dbReference type="GO" id="GO:0006508">
    <property type="term" value="P:proteolysis"/>
    <property type="evidence" value="ECO:0007669"/>
    <property type="project" value="InterPro"/>
</dbReference>
<dbReference type="RefSeq" id="WP_066774223.1">
    <property type="nucleotide sequence ID" value="NZ_CP013244.1"/>
</dbReference>
<gene>
    <name evidence="4" type="ORF">ATE48_18690</name>
</gene>
<feature type="domain" description="AB hydrolase-1" evidence="3">
    <location>
        <begin position="30"/>
        <end position="266"/>
    </location>
</feature>